<dbReference type="GO" id="GO:0016787">
    <property type="term" value="F:hydrolase activity"/>
    <property type="evidence" value="ECO:0007669"/>
    <property type="project" value="UniProtKB-KW"/>
</dbReference>
<comment type="catalytic activity">
    <reaction evidence="11">
        <text>ATP + H2O = ADP + phosphate + H(+)</text>
        <dbReference type="Rhea" id="RHEA:13065"/>
        <dbReference type="ChEBI" id="CHEBI:15377"/>
        <dbReference type="ChEBI" id="CHEBI:15378"/>
        <dbReference type="ChEBI" id="CHEBI:30616"/>
        <dbReference type="ChEBI" id="CHEBI:43474"/>
        <dbReference type="ChEBI" id="CHEBI:456216"/>
        <dbReference type="EC" id="3.6.4.12"/>
    </reaction>
    <physiologicalReaction direction="left-to-right" evidence="11">
        <dbReference type="Rhea" id="RHEA:13066"/>
    </physiologicalReaction>
</comment>
<feature type="region of interest" description="C4" evidence="12">
    <location>
        <begin position="90"/>
        <end position="120"/>
    </location>
</feature>
<dbReference type="FunFam" id="3.40.50.300:FF:000097">
    <property type="entry name" value="Regulator of nonsense transcripts 1"/>
    <property type="match status" value="1"/>
</dbReference>
<dbReference type="InterPro" id="IPR014001">
    <property type="entry name" value="Helicase_ATP-bd"/>
</dbReference>
<dbReference type="Pfam" id="PF13087">
    <property type="entry name" value="AAA_12"/>
    <property type="match status" value="1"/>
</dbReference>
<dbReference type="InterPro" id="IPR027417">
    <property type="entry name" value="P-loop_NTPase"/>
</dbReference>
<dbReference type="InterPro" id="IPR003593">
    <property type="entry name" value="AAA+_ATPase"/>
</dbReference>
<feature type="region of interest" description="Disordered" evidence="13">
    <location>
        <begin position="820"/>
        <end position="842"/>
    </location>
</feature>
<keyword evidence="3" id="KW-0963">Cytoplasm</keyword>
<dbReference type="GO" id="GO:0003723">
    <property type="term" value="F:RNA binding"/>
    <property type="evidence" value="ECO:0007669"/>
    <property type="project" value="InterPro"/>
</dbReference>
<evidence type="ECO:0000256" key="2">
    <source>
        <dbReference type="ARBA" id="ARBA00007913"/>
    </source>
</evidence>
<dbReference type="CDD" id="cd18039">
    <property type="entry name" value="DEXXQc_UPF1"/>
    <property type="match status" value="1"/>
</dbReference>
<dbReference type="SMART" id="SM00487">
    <property type="entry name" value="DEXDc"/>
    <property type="match status" value="1"/>
</dbReference>
<dbReference type="GO" id="GO:0005737">
    <property type="term" value="C:cytoplasm"/>
    <property type="evidence" value="ECO:0007669"/>
    <property type="project" value="UniProtKB-SubCell"/>
</dbReference>
<dbReference type="Gene3D" id="3.40.50.300">
    <property type="entry name" value="P-loop containing nucleotide triphosphate hydrolases"/>
    <property type="match status" value="2"/>
</dbReference>
<dbReference type="InterPro" id="IPR045055">
    <property type="entry name" value="DNA2/NAM7-like"/>
</dbReference>
<comment type="similarity">
    <text evidence="2">Belongs to the DNA2/NAM7 helicase family.</text>
</comment>
<dbReference type="PANTHER" id="PTHR10887:SF364">
    <property type="entry name" value="REGULATOR OF NONSENSE TRANSCRIPTS 1"/>
    <property type="match status" value="1"/>
</dbReference>
<dbReference type="OrthoDB" id="6513042at2759"/>
<dbReference type="InterPro" id="IPR047187">
    <property type="entry name" value="SF1_C_Upf1"/>
</dbReference>
<feature type="region of interest" description="CC/SHH/C" evidence="12">
    <location>
        <begin position="44"/>
        <end position="72"/>
    </location>
</feature>
<dbReference type="KEGG" id="tbg:TbgDal_V3070"/>
<evidence type="ECO:0000256" key="6">
    <source>
        <dbReference type="ARBA" id="ARBA00022771"/>
    </source>
</evidence>
<comment type="subcellular location">
    <subcellularLocation>
        <location evidence="1">Cytoplasm</location>
    </subcellularLocation>
</comment>
<feature type="compositionally biased region" description="Basic and acidic residues" evidence="13">
    <location>
        <begin position="1"/>
        <end position="11"/>
    </location>
</feature>
<evidence type="ECO:0000256" key="3">
    <source>
        <dbReference type="ARBA" id="ARBA00022490"/>
    </source>
</evidence>
<evidence type="ECO:0000256" key="8">
    <source>
        <dbReference type="ARBA" id="ARBA00022806"/>
    </source>
</evidence>
<organism evidence="15 16">
    <name type="scientific">Trypanosoma brucei gambiense (strain MHOM/CI/86/DAL972)</name>
    <dbReference type="NCBI Taxonomy" id="679716"/>
    <lineage>
        <taxon>Eukaryota</taxon>
        <taxon>Discoba</taxon>
        <taxon>Euglenozoa</taxon>
        <taxon>Kinetoplastea</taxon>
        <taxon>Metakinetoplastina</taxon>
        <taxon>Trypanosomatida</taxon>
        <taxon>Trypanosomatidae</taxon>
        <taxon>Trypanosoma</taxon>
    </lineage>
</organism>
<keyword evidence="10" id="KW-0067">ATP-binding</keyword>
<reference evidence="16" key="1">
    <citation type="journal article" date="2010" name="PLoS Negl. Trop. Dis.">
        <title>The genome sequence of Trypanosoma brucei gambiense, causative agent of chronic human african trypanosomiasis.</title>
        <authorList>
            <person name="Jackson A.P."/>
            <person name="Sanders M."/>
            <person name="Berry A."/>
            <person name="McQuillan J."/>
            <person name="Aslett M.A."/>
            <person name="Quail M.A."/>
            <person name="Chukualim B."/>
            <person name="Capewell P."/>
            <person name="MacLeod A."/>
            <person name="Melville S.E."/>
            <person name="Gibson W."/>
            <person name="Barry J.D."/>
            <person name="Berriman M."/>
            <person name="Hertz-Fowler C."/>
        </authorList>
    </citation>
    <scope>NUCLEOTIDE SEQUENCE [LARGE SCALE GENOMIC DNA]</scope>
    <source>
        <strain evidence="16">MHOM/CI/86/DAL972</strain>
    </source>
</reference>
<dbReference type="CDD" id="cd21400">
    <property type="entry name" value="ZBD_UPF1-like"/>
    <property type="match status" value="1"/>
</dbReference>
<dbReference type="CDD" id="cd18808">
    <property type="entry name" value="SF1_C_Upf1"/>
    <property type="match status" value="1"/>
</dbReference>
<dbReference type="EMBL" id="FN554968">
    <property type="protein sequence ID" value="CBH11169.1"/>
    <property type="molecule type" value="Genomic_DNA"/>
</dbReference>
<evidence type="ECO:0000256" key="10">
    <source>
        <dbReference type="ARBA" id="ARBA00022840"/>
    </source>
</evidence>
<feature type="domain" description="Upf1" evidence="14">
    <location>
        <begin position="22"/>
        <end position="175"/>
    </location>
</feature>
<keyword evidence="8" id="KW-0347">Helicase</keyword>
<evidence type="ECO:0000256" key="9">
    <source>
        <dbReference type="ARBA" id="ARBA00022833"/>
    </source>
</evidence>
<keyword evidence="4 12" id="KW-0479">Metal-binding</keyword>
<evidence type="ECO:0000313" key="16">
    <source>
        <dbReference type="Proteomes" id="UP000002316"/>
    </source>
</evidence>
<dbReference type="GO" id="GO:0008270">
    <property type="term" value="F:zinc ion binding"/>
    <property type="evidence" value="ECO:0007669"/>
    <property type="project" value="UniProtKB-UniRule"/>
</dbReference>
<evidence type="ECO:0000256" key="5">
    <source>
        <dbReference type="ARBA" id="ARBA00022741"/>
    </source>
</evidence>
<keyword evidence="6 12" id="KW-0863">Zinc-finger</keyword>
<evidence type="ECO:0000256" key="1">
    <source>
        <dbReference type="ARBA" id="ARBA00004496"/>
    </source>
</evidence>
<keyword evidence="9 12" id="KW-0862">Zinc</keyword>
<dbReference type="PANTHER" id="PTHR10887">
    <property type="entry name" value="DNA2/NAM7 HELICASE FAMILY"/>
    <property type="match status" value="1"/>
</dbReference>
<keyword evidence="7" id="KW-0378">Hydrolase</keyword>
<dbReference type="PROSITE" id="PS51997">
    <property type="entry name" value="UPF1_CH_RICH"/>
    <property type="match status" value="1"/>
</dbReference>
<gene>
    <name evidence="15" type="ORF">TbgDal_V3070</name>
</gene>
<dbReference type="InterPro" id="IPR041679">
    <property type="entry name" value="DNA2/NAM7-like_C"/>
</dbReference>
<evidence type="ECO:0000313" key="15">
    <source>
        <dbReference type="EMBL" id="CBH11169.1"/>
    </source>
</evidence>
<evidence type="ECO:0000256" key="7">
    <source>
        <dbReference type="ARBA" id="ARBA00022801"/>
    </source>
</evidence>
<dbReference type="SMART" id="SM00382">
    <property type="entry name" value="AAA"/>
    <property type="match status" value="1"/>
</dbReference>
<evidence type="ECO:0000256" key="12">
    <source>
        <dbReference type="PROSITE-ProRule" id="PRU01341"/>
    </source>
</evidence>
<evidence type="ECO:0000256" key="4">
    <source>
        <dbReference type="ARBA" id="ARBA00022723"/>
    </source>
</evidence>
<dbReference type="Pfam" id="PF13086">
    <property type="entry name" value="AAA_11"/>
    <property type="match status" value="2"/>
</dbReference>
<evidence type="ECO:0000256" key="13">
    <source>
        <dbReference type="SAM" id="MobiDB-lite"/>
    </source>
</evidence>
<dbReference type="InterPro" id="IPR041677">
    <property type="entry name" value="DNA2/NAM7_AAA_11"/>
</dbReference>
<name>C9ZP41_TRYB9</name>
<protein>
    <submittedName>
        <fullName evidence="15">Regulator of nonsense transcripts 1, putative</fullName>
    </submittedName>
</protein>
<dbReference type="GO" id="GO:0005524">
    <property type="term" value="F:ATP binding"/>
    <property type="evidence" value="ECO:0007669"/>
    <property type="project" value="UniProtKB-KW"/>
</dbReference>
<dbReference type="VEuPathDB" id="TriTrypDB:Tbg972.5.3070"/>
<dbReference type="GO" id="GO:0003724">
    <property type="term" value="F:RNA helicase activity"/>
    <property type="evidence" value="ECO:0007669"/>
    <property type="project" value="InterPro"/>
</dbReference>
<dbReference type="Pfam" id="PF09416">
    <property type="entry name" value="UPF1_Zn_bind"/>
    <property type="match status" value="1"/>
</dbReference>
<evidence type="ECO:0000259" key="14">
    <source>
        <dbReference type="PROSITE" id="PS51997"/>
    </source>
</evidence>
<keyword evidence="5" id="KW-0547">Nucleotide-binding</keyword>
<accession>C9ZP41</accession>
<dbReference type="GO" id="GO:0003678">
    <property type="term" value="F:DNA helicase activity"/>
    <property type="evidence" value="ECO:0007669"/>
    <property type="project" value="UniProtKB-EC"/>
</dbReference>
<dbReference type="GO" id="GO:0000184">
    <property type="term" value="P:nuclear-transcribed mRNA catabolic process, nonsense-mediated decay"/>
    <property type="evidence" value="ECO:0007669"/>
    <property type="project" value="InterPro"/>
</dbReference>
<dbReference type="AlphaFoldDB" id="C9ZP41"/>
<dbReference type="Proteomes" id="UP000002316">
    <property type="component" value="Chromosome 5"/>
</dbReference>
<dbReference type="GeneID" id="23861301"/>
<feature type="region of interest" description="C3H" evidence="12">
    <location>
        <begin position="30"/>
        <end position="62"/>
    </location>
</feature>
<dbReference type="RefSeq" id="XP_011773456.1">
    <property type="nucleotide sequence ID" value="XM_011775154.1"/>
</dbReference>
<proteinExistence type="inferred from homology"/>
<feature type="region of interest" description="Disordered" evidence="13">
    <location>
        <begin position="1"/>
        <end position="26"/>
    </location>
</feature>
<sequence>MFSEHASDERALGVATTPVASGETDKKPSCSYCSEESPTCLAFCNGCSKWFCNGSNGTSGSHIILHLVKSGHNSLKLHAENSLGDSTLECYICRSSNIFSLGFMPSKEEAVVVLVCREPCLHSKTLRDLNWDSSTWLPLIEERRLLPWICSIPSTLRRPLTLHDIKALEMSWEQKVKEFVDPVESVPEVPLYFESGTKYVEVFSGLIALDSQGARDSKDTSFEGIQCTQQKKIGGRHFFVLKPFPLFDVGVNRGDNVSIRVKGSESSLSGTITEVSATSVDNEHAVFVTDTTARSVDKKAVNEILAATTVTISPEYNGVADKRKMEALQQFARSEGSVSAYLYFTILGQKERAAHRNSGFDTEPEPRGHHNLNYSQEQALRVALRNPLTLIQGPPGTGKTSTSVAIIRELHSHVKSRILVCAPSNVAVDHLAQRVSGTGLKVVRLQAKYRNDIPCSVESIGLERQVRDYINASSGLERLKELLDSMQTGKSLNDKDYGTYKDGVEKIERLILRNADVVCCTCIGAGDYRLKTMKFKHVLIDEATQGTEPEVLIPLVRGAKQVILVGDHCQLRPLVFSTAAEKAGYQRSLFERLVLMGHRPVRLDVQYRMNPSLSFFPSHHYYEGTLQNGVTAEQRDASEVFPWPDVTKPIFFYNATGNEELGSNGRSYLNRAEAALTEQIVTKLIQGGVEPGDIGVITPYRSQCRYLRSYLSRSGRLPMEVYDRVEISSVDAFQGREKEFIILSCVRSNHRQGAGFVTDGRRLNVSLTRAKRGLIIMGNVQLFSRYPGWHELLVHMNSLSLIVEGPIDDLVPSAVVLQKPRKRGGKLKGEESDSPLFLPGES</sequence>
<dbReference type="InterPro" id="IPR018999">
    <property type="entry name" value="UPF1_CH/ZBD"/>
</dbReference>
<evidence type="ECO:0000256" key="11">
    <source>
        <dbReference type="ARBA" id="ARBA00048432"/>
    </source>
</evidence>
<dbReference type="SUPFAM" id="SSF52540">
    <property type="entry name" value="P-loop containing nucleoside triphosphate hydrolases"/>
    <property type="match status" value="1"/>
</dbReference>